<gene>
    <name evidence="3" type="ORF">UV11_C0014G0008</name>
</gene>
<proteinExistence type="predicted"/>
<evidence type="ECO:0000256" key="1">
    <source>
        <dbReference type="SAM" id="MobiDB-lite"/>
    </source>
</evidence>
<reference evidence="3" key="1">
    <citation type="journal article" date="2015" name="Nature">
        <title>rRNA introns, odd ribosomes, and small enigmatic genomes across a large radiation of phyla.</title>
        <authorList>
            <person name="Brown C.T."/>
            <person name="Hug L.A."/>
            <person name="Thomas B.C."/>
            <person name="Sharon I."/>
            <person name="Castelle C.J."/>
            <person name="Singh A."/>
            <person name="Wilkins M.J."/>
            <person name="Williams K.H."/>
            <person name="Banfield J.F."/>
        </authorList>
    </citation>
    <scope>NUCLEOTIDE SEQUENCE [LARGE SCALE GENOMIC DNA]</scope>
</reference>
<dbReference type="EMBL" id="LCDF01000014">
    <property type="protein sequence ID" value="KKS47648.1"/>
    <property type="molecule type" value="Genomic_DNA"/>
</dbReference>
<comment type="caution">
    <text evidence="3">The sequence shown here is derived from an EMBL/GenBank/DDBJ whole genome shotgun (WGS) entry which is preliminary data.</text>
</comment>
<evidence type="ECO:0000313" key="4">
    <source>
        <dbReference type="Proteomes" id="UP000034036"/>
    </source>
</evidence>
<feature type="compositionally biased region" description="Low complexity" evidence="1">
    <location>
        <begin position="400"/>
        <end position="409"/>
    </location>
</feature>
<evidence type="ECO:0000313" key="3">
    <source>
        <dbReference type="EMBL" id="KKS47648.1"/>
    </source>
</evidence>
<dbReference type="Proteomes" id="UP000034036">
    <property type="component" value="Unassembled WGS sequence"/>
</dbReference>
<organism evidence="3 4">
    <name type="scientific">Candidatus Giovannonibacteria bacterium GW2011_GWF2_42_19</name>
    <dbReference type="NCBI Taxonomy" id="1618659"/>
    <lineage>
        <taxon>Bacteria</taxon>
        <taxon>Candidatus Giovannoniibacteriota</taxon>
    </lineage>
</organism>
<dbReference type="STRING" id="1618659.UV11_C0014G0008"/>
<keyword evidence="2" id="KW-1133">Transmembrane helix</keyword>
<feature type="transmembrane region" description="Helical" evidence="2">
    <location>
        <begin position="7"/>
        <end position="27"/>
    </location>
</feature>
<feature type="compositionally biased region" description="Acidic residues" evidence="1">
    <location>
        <begin position="427"/>
        <end position="443"/>
    </location>
</feature>
<keyword evidence="2" id="KW-0812">Transmembrane</keyword>
<dbReference type="AlphaFoldDB" id="A0A0G1CDE8"/>
<feature type="compositionally biased region" description="Polar residues" evidence="1">
    <location>
        <begin position="454"/>
        <end position="468"/>
    </location>
</feature>
<keyword evidence="2" id="KW-0472">Membrane</keyword>
<sequence>MKSSEKSLFLGITGVIILAILAVFYTFDGQNSKKNGLASENFPVASFFNNENKAEMPFCGSSDCASGARPGEFVDLGGQGGVFPEEGITFENFFEKSGEVLKNLAPFSNSAPESRQDSESFTFFSYVYLSDKEIFEKIWPASYRAELIDLQNLEIVGGELVAGGDVSDGVNFDGSSPSDFVTEPVEWYIEPEKRVLKFSSDEDIYLAIDVIFKEALESRMISKEEMDKFDEGAAILKKLIDREKSSLKKGQLKSSATLPGYQSFYQAKNQPSLVVKEILDGLFYSVFMANPVDAKWVRSPDCYKDDNPSFKPLGLNTRIFCCNCGIQFVPVGNSCVPVFRNDCGEKMKICDKGCRKGRPLGCLNKVCKNFPNAIWDPDTGLCGCDGDNDDFGGSGGGSNNNGDNGDGDNNNGGGDDDGGDGGGADDGGGDDGGGDGSGDEEFQQTDGLLDEKQSQQLASDSEPTQSGAELNDEINGVGYSGTSNSNGPTVMFDNNMTQAEKDAWLQKNQEELTHGTPETVVYVTKENNFKSIGSAVGSNWSPYGGIASEQSFDYPGEDEPFSGIFIRDSYNGVLLDNMPANGFGRYPDYFQNTSLGEMTTMHELAHAKLDQQLSSGFGTDDAFLQERFLEQRNIIDQDSSPVTPYGASSVAEFAADTMAMHNASNGQYQPSDPNTRAVYNSTVDYLKQKGML</sequence>
<feature type="compositionally biased region" description="Polar residues" evidence="1">
    <location>
        <begin position="480"/>
        <end position="491"/>
    </location>
</feature>
<protein>
    <submittedName>
        <fullName evidence="3">Uncharacterized protein</fullName>
    </submittedName>
</protein>
<accession>A0A0G1CDE8</accession>
<feature type="region of interest" description="Disordered" evidence="1">
    <location>
        <begin position="395"/>
        <end position="491"/>
    </location>
</feature>
<evidence type="ECO:0000256" key="2">
    <source>
        <dbReference type="SAM" id="Phobius"/>
    </source>
</evidence>
<name>A0A0G1CDE8_9BACT</name>